<dbReference type="AlphaFoldDB" id="A0A6L3SQM4"/>
<accession>A0A6L3SQM4</accession>
<protein>
    <submittedName>
        <fullName evidence="2">DUF4175 domain-containing protein</fullName>
    </submittedName>
</protein>
<reference evidence="2 3" key="1">
    <citation type="submission" date="2019-09" db="EMBL/GenBank/DDBJ databases">
        <title>YIM 48816 draft genome.</title>
        <authorList>
            <person name="Jiang L."/>
        </authorList>
    </citation>
    <scope>NUCLEOTIDE SEQUENCE [LARGE SCALE GENOMIC DNA]</scope>
    <source>
        <strain evidence="2 3">YIM 48816</strain>
    </source>
</reference>
<dbReference type="EMBL" id="VZZK01000042">
    <property type="protein sequence ID" value="KAB1073550.1"/>
    <property type="molecule type" value="Genomic_DNA"/>
</dbReference>
<feature type="transmembrane region" description="Helical" evidence="1">
    <location>
        <begin position="7"/>
        <end position="24"/>
    </location>
</feature>
<keyword evidence="3" id="KW-1185">Reference proteome</keyword>
<keyword evidence="1" id="KW-1133">Transmembrane helix</keyword>
<keyword evidence="1" id="KW-0472">Membrane</keyword>
<comment type="caution">
    <text evidence="2">The sequence shown here is derived from an EMBL/GenBank/DDBJ whole genome shotgun (WGS) entry which is preliminary data.</text>
</comment>
<proteinExistence type="predicted"/>
<name>A0A6L3SQM4_9HYPH</name>
<dbReference type="Proteomes" id="UP000474159">
    <property type="component" value="Unassembled WGS sequence"/>
</dbReference>
<evidence type="ECO:0000313" key="3">
    <source>
        <dbReference type="Proteomes" id="UP000474159"/>
    </source>
</evidence>
<dbReference type="RefSeq" id="WP_151004189.1">
    <property type="nucleotide sequence ID" value="NZ_BPQY01000293.1"/>
</dbReference>
<evidence type="ECO:0000313" key="2">
    <source>
        <dbReference type="EMBL" id="KAB1073550.1"/>
    </source>
</evidence>
<gene>
    <name evidence="2" type="ORF">F6X53_26980</name>
</gene>
<sequence length="47" mass="4951">MNPVAGAVMIAIAAAFFGLIYFAVAYGHPWLLAALVISVIAAFVRWG</sequence>
<feature type="transmembrane region" description="Helical" evidence="1">
    <location>
        <begin position="30"/>
        <end position="46"/>
    </location>
</feature>
<organism evidence="2 3">
    <name type="scientific">Methylobacterium soli</name>
    <dbReference type="NCBI Taxonomy" id="553447"/>
    <lineage>
        <taxon>Bacteria</taxon>
        <taxon>Pseudomonadati</taxon>
        <taxon>Pseudomonadota</taxon>
        <taxon>Alphaproteobacteria</taxon>
        <taxon>Hyphomicrobiales</taxon>
        <taxon>Methylobacteriaceae</taxon>
        <taxon>Methylobacterium</taxon>
    </lineage>
</organism>
<keyword evidence="1" id="KW-0812">Transmembrane</keyword>
<evidence type="ECO:0000256" key="1">
    <source>
        <dbReference type="SAM" id="Phobius"/>
    </source>
</evidence>